<keyword evidence="4" id="KW-0472">Membrane</keyword>
<feature type="region of interest" description="Disordered" evidence="3">
    <location>
        <begin position="504"/>
        <end position="568"/>
    </location>
</feature>
<reference evidence="6" key="1">
    <citation type="submission" date="2023-07" db="EMBL/GenBank/DDBJ databases">
        <title>30 novel species of actinomycetes from the DSMZ collection.</title>
        <authorList>
            <person name="Nouioui I."/>
        </authorList>
    </citation>
    <scope>NUCLEOTIDE SEQUENCE [LARGE SCALE GENOMIC DNA]</scope>
    <source>
        <strain evidence="6">DSM 41982</strain>
    </source>
</reference>
<dbReference type="Proteomes" id="UP001183607">
    <property type="component" value="Unassembled WGS sequence"/>
</dbReference>
<feature type="compositionally biased region" description="Basic and acidic residues" evidence="3">
    <location>
        <begin position="504"/>
        <end position="517"/>
    </location>
</feature>
<dbReference type="InterPro" id="IPR005702">
    <property type="entry name" value="Wzc-like_C"/>
</dbReference>
<protein>
    <submittedName>
        <fullName evidence="5">CpsD/CapB family tyrosine-protein kinase</fullName>
        <ecNumber evidence="5">2.7.10.2</ecNumber>
    </submittedName>
</protein>
<dbReference type="InterPro" id="IPR027417">
    <property type="entry name" value="P-loop_NTPase"/>
</dbReference>
<dbReference type="PANTHER" id="PTHR32309">
    <property type="entry name" value="TYROSINE-PROTEIN KINASE"/>
    <property type="match status" value="1"/>
</dbReference>
<evidence type="ECO:0000313" key="6">
    <source>
        <dbReference type="Proteomes" id="UP001183607"/>
    </source>
</evidence>
<feature type="transmembrane region" description="Helical" evidence="4">
    <location>
        <begin position="26"/>
        <end position="46"/>
    </location>
</feature>
<dbReference type="PANTHER" id="PTHR32309:SF31">
    <property type="entry name" value="CAPSULAR EXOPOLYSACCHARIDE FAMILY"/>
    <property type="match status" value="1"/>
</dbReference>
<dbReference type="SUPFAM" id="SSF52540">
    <property type="entry name" value="P-loop containing nucleoside triphosphate hydrolases"/>
    <property type="match status" value="1"/>
</dbReference>
<feature type="compositionally biased region" description="Basic and acidic residues" evidence="3">
    <location>
        <begin position="557"/>
        <end position="568"/>
    </location>
</feature>
<dbReference type="EC" id="2.7.10.2" evidence="5"/>
<dbReference type="Gene3D" id="3.40.50.300">
    <property type="entry name" value="P-loop containing nucleotide triphosphate hydrolases"/>
    <property type="match status" value="1"/>
</dbReference>
<dbReference type="CDD" id="cd05387">
    <property type="entry name" value="BY-kinase"/>
    <property type="match status" value="1"/>
</dbReference>
<accession>A0ABD5EDC3</accession>
<comment type="caution">
    <text evidence="5">The sequence shown here is derived from an EMBL/GenBank/DDBJ whole genome shotgun (WGS) entry which is preliminary data.</text>
</comment>
<dbReference type="RefSeq" id="WP_095681592.1">
    <property type="nucleotide sequence ID" value="NZ_JAVRER010000062.1"/>
</dbReference>
<keyword evidence="5" id="KW-0418">Kinase</keyword>
<keyword evidence="2" id="KW-0067">ATP-binding</keyword>
<feature type="transmembrane region" description="Helical" evidence="4">
    <location>
        <begin position="240"/>
        <end position="264"/>
    </location>
</feature>
<proteinExistence type="predicted"/>
<dbReference type="AlphaFoldDB" id="A0ABD5EDC3"/>
<evidence type="ECO:0000256" key="3">
    <source>
        <dbReference type="SAM" id="MobiDB-lite"/>
    </source>
</evidence>
<evidence type="ECO:0000256" key="1">
    <source>
        <dbReference type="ARBA" id="ARBA00022741"/>
    </source>
</evidence>
<feature type="compositionally biased region" description="Low complexity" evidence="3">
    <location>
        <begin position="518"/>
        <end position="528"/>
    </location>
</feature>
<evidence type="ECO:0000313" key="5">
    <source>
        <dbReference type="EMBL" id="MDT0419063.1"/>
    </source>
</evidence>
<keyword evidence="5" id="KW-0808">Transferase</keyword>
<dbReference type="InterPro" id="IPR050445">
    <property type="entry name" value="Bact_polysacc_biosynth/exp"/>
</dbReference>
<sequence>MTDSHVSPAGDEPELLRDQFRQLLRYRWLIGGGIGIGLIGGAYLGITSADSYAANSDIVVRTPTTNPFDSSTAPDKSVNMNTERQTALSSNVAQIAAKKLKDGTSARTLKKGLQVTTPPQSLTLRFTYTADSPEAAARGANALADAYLSASEKKWSDLRDSMVARLKKQIDPLGKQQNELAQQLDAMTKGTSAYDAQQTANVNLKSRISTLQNQRDTLMGLDMAAGSVTQEATPPTGSDGLGLVISLALGGAFGIAFGLLAAWVRLVFDPSPRSTGDVARAVRAPVLGSLPRGAAKGLLAVDQTGSRTAEEYRSIAFRLAYDARFADRRRLLVVAARDASAQAATSVATNLAASFAETGKDVLLVEADLRAPGLSARLHTTAGRPGWSLPADTDDNGWPATRPLTVDAGEAGSFDLVAGQRVRNVARALTSTRTTQLIEDADESGSTVVVLAPPVLSYADALALVDRVDGVVIVCDLRSVHRTELVRIRELIVGAGGTVLGAVTHDEGGHQARDKGAAKGSGRRAAGSELPPPAPRPAPPVEQRLGDGTETVTLRQLRPEDLRTGDKR</sequence>
<name>A0ABD5EDC3_9ACTN</name>
<organism evidence="5 6">
    <name type="scientific">Streptomyces evansiae</name>
    <dbReference type="NCBI Taxonomy" id="3075535"/>
    <lineage>
        <taxon>Bacteria</taxon>
        <taxon>Bacillati</taxon>
        <taxon>Actinomycetota</taxon>
        <taxon>Actinomycetes</taxon>
        <taxon>Kitasatosporales</taxon>
        <taxon>Streptomycetaceae</taxon>
        <taxon>Streptomyces</taxon>
    </lineage>
</organism>
<evidence type="ECO:0000256" key="2">
    <source>
        <dbReference type="ARBA" id="ARBA00022840"/>
    </source>
</evidence>
<dbReference type="GO" id="GO:0004715">
    <property type="term" value="F:non-membrane spanning protein tyrosine kinase activity"/>
    <property type="evidence" value="ECO:0007669"/>
    <property type="project" value="UniProtKB-EC"/>
</dbReference>
<keyword evidence="4" id="KW-0812">Transmembrane</keyword>
<feature type="compositionally biased region" description="Pro residues" evidence="3">
    <location>
        <begin position="530"/>
        <end position="540"/>
    </location>
</feature>
<keyword evidence="1" id="KW-0547">Nucleotide-binding</keyword>
<gene>
    <name evidence="5" type="ORF">RM574_26630</name>
</gene>
<dbReference type="EMBL" id="JAVRER010000062">
    <property type="protein sequence ID" value="MDT0419063.1"/>
    <property type="molecule type" value="Genomic_DNA"/>
</dbReference>
<keyword evidence="4" id="KW-1133">Transmembrane helix</keyword>
<evidence type="ECO:0000256" key="4">
    <source>
        <dbReference type="SAM" id="Phobius"/>
    </source>
</evidence>